<dbReference type="EMBL" id="CADCWO010000151">
    <property type="protein sequence ID" value="CAA9579634.1"/>
    <property type="molecule type" value="Genomic_DNA"/>
</dbReference>
<reference evidence="1" key="1">
    <citation type="submission" date="2020-02" db="EMBL/GenBank/DDBJ databases">
        <authorList>
            <person name="Meier V. D."/>
        </authorList>
    </citation>
    <scope>NUCLEOTIDE SEQUENCE</scope>
    <source>
        <strain evidence="1">AVDCRST_MAG81</strain>
    </source>
</reference>
<sequence>MSLLSLQKYLTHGFPGTQTKAETLTELNA</sequence>
<gene>
    <name evidence="1" type="ORF">AVDCRST_MAG81-2744</name>
</gene>
<proteinExistence type="predicted"/>
<organism evidence="1">
    <name type="scientific">uncultured Synechococcales cyanobacterium</name>
    <dbReference type="NCBI Taxonomy" id="1936017"/>
    <lineage>
        <taxon>Bacteria</taxon>
        <taxon>Bacillati</taxon>
        <taxon>Cyanobacteriota</taxon>
        <taxon>Cyanophyceae</taxon>
        <taxon>Synechococcales</taxon>
        <taxon>environmental samples</taxon>
    </lineage>
</organism>
<dbReference type="AlphaFoldDB" id="A0A6J4VPR6"/>
<evidence type="ECO:0000313" key="1">
    <source>
        <dbReference type="EMBL" id="CAA9579634.1"/>
    </source>
</evidence>
<accession>A0A6J4VPR6</accession>
<protein>
    <submittedName>
        <fullName evidence="1">Uncharacterized protein</fullName>
    </submittedName>
</protein>
<name>A0A6J4VPR6_9CYAN</name>